<evidence type="ECO:0000313" key="2">
    <source>
        <dbReference type="EMBL" id="MQM17836.1"/>
    </source>
</evidence>
<evidence type="ECO:0000256" key="1">
    <source>
        <dbReference type="SAM" id="MobiDB-lite"/>
    </source>
</evidence>
<proteinExistence type="predicted"/>
<feature type="non-terminal residue" evidence="2">
    <location>
        <position position="292"/>
    </location>
</feature>
<dbReference type="Gene3D" id="2.40.70.10">
    <property type="entry name" value="Acid Proteases"/>
    <property type="match status" value="1"/>
</dbReference>
<dbReference type="EMBL" id="NMUH01007799">
    <property type="protein sequence ID" value="MQM17836.1"/>
    <property type="molecule type" value="Genomic_DNA"/>
</dbReference>
<feature type="compositionally biased region" description="Pro residues" evidence="1">
    <location>
        <begin position="54"/>
        <end position="67"/>
    </location>
</feature>
<dbReference type="AlphaFoldDB" id="A0A843XES7"/>
<organism evidence="2 3">
    <name type="scientific">Colocasia esculenta</name>
    <name type="common">Wild taro</name>
    <name type="synonym">Arum esculentum</name>
    <dbReference type="NCBI Taxonomy" id="4460"/>
    <lineage>
        <taxon>Eukaryota</taxon>
        <taxon>Viridiplantae</taxon>
        <taxon>Streptophyta</taxon>
        <taxon>Embryophyta</taxon>
        <taxon>Tracheophyta</taxon>
        <taxon>Spermatophyta</taxon>
        <taxon>Magnoliopsida</taxon>
        <taxon>Liliopsida</taxon>
        <taxon>Araceae</taxon>
        <taxon>Aroideae</taxon>
        <taxon>Colocasieae</taxon>
        <taxon>Colocasia</taxon>
    </lineage>
</organism>
<dbReference type="Proteomes" id="UP000652761">
    <property type="component" value="Unassembled WGS sequence"/>
</dbReference>
<reference evidence="2" key="1">
    <citation type="submission" date="2017-07" db="EMBL/GenBank/DDBJ databases">
        <title>Taro Niue Genome Assembly and Annotation.</title>
        <authorList>
            <person name="Atibalentja N."/>
            <person name="Keating K."/>
            <person name="Fields C.J."/>
        </authorList>
    </citation>
    <scope>NUCLEOTIDE SEQUENCE</scope>
    <source>
        <strain evidence="2">Niue_2</strain>
        <tissue evidence="2">Leaf</tissue>
    </source>
</reference>
<dbReference type="InterPro" id="IPR021109">
    <property type="entry name" value="Peptidase_aspartic_dom_sf"/>
</dbReference>
<feature type="region of interest" description="Disordered" evidence="1">
    <location>
        <begin position="104"/>
        <end position="130"/>
    </location>
</feature>
<accession>A0A843XES7</accession>
<protein>
    <submittedName>
        <fullName evidence="2">Uncharacterized protein</fullName>
    </submittedName>
</protein>
<comment type="caution">
    <text evidence="2">The sequence shown here is derived from an EMBL/GenBank/DDBJ whole genome shotgun (WGS) entry which is preliminary data.</text>
</comment>
<feature type="region of interest" description="Disordered" evidence="1">
    <location>
        <begin position="33"/>
        <end position="91"/>
    </location>
</feature>
<feature type="compositionally biased region" description="Basic residues" evidence="1">
    <location>
        <begin position="117"/>
        <end position="126"/>
    </location>
</feature>
<sequence>TKTLFPLRRNLLPPFPSSFLPPFLRDRAHRSLSPPVAVAPSPSEPSPVAVAPSPSTPSPSAPSPSPSAPSSSPHCPVVVAPSSSPPVTVAPSSSAVVAPLTDKSLSLSLSPPSPHPPTRRRPRHGLSVRDTQLPVPPAVLWSSGTIVDSGTNLPAPAYTVLPSAFRSTMSGYPRGKTRSASPGGLQLDLKRTRYRSRSHHLVLQPWQQKWEVIRAHNEDCRVHNEDCKCLLRLMCVPVDEAVIMSMVMAMGLQLSLQYHTPSESKLELLTQLRMDEEEPPFPLVDRGRQTPY</sequence>
<keyword evidence="3" id="KW-1185">Reference proteome</keyword>
<feature type="compositionally biased region" description="Low complexity" evidence="1">
    <location>
        <begin position="33"/>
        <end position="53"/>
    </location>
</feature>
<gene>
    <name evidence="2" type="ORF">Taro_050819</name>
</gene>
<name>A0A843XES7_COLES</name>
<evidence type="ECO:0000313" key="3">
    <source>
        <dbReference type="Proteomes" id="UP000652761"/>
    </source>
</evidence>
<feature type="non-terminal residue" evidence="2">
    <location>
        <position position="1"/>
    </location>
</feature>
<feature type="compositionally biased region" description="Low complexity" evidence="1">
    <location>
        <begin position="68"/>
        <end position="91"/>
    </location>
</feature>